<accession>A0ABS9Q5F1</accession>
<keyword evidence="4" id="KW-1185">Reference proteome</keyword>
<feature type="domain" description="YCII-related" evidence="2">
    <location>
        <begin position="7"/>
        <end position="86"/>
    </location>
</feature>
<organism evidence="3 4">
    <name type="scientific">Arsenicicoccus bolidensis</name>
    <dbReference type="NCBI Taxonomy" id="229480"/>
    <lineage>
        <taxon>Bacteria</taxon>
        <taxon>Bacillati</taxon>
        <taxon>Actinomycetota</taxon>
        <taxon>Actinomycetes</taxon>
        <taxon>Micrococcales</taxon>
        <taxon>Intrasporangiaceae</taxon>
        <taxon>Arsenicicoccus</taxon>
    </lineage>
</organism>
<proteinExistence type="inferred from homology"/>
<comment type="similarity">
    <text evidence="1">Belongs to the YciI family.</text>
</comment>
<name>A0ABS9Q5F1_9MICO</name>
<dbReference type="InterPro" id="IPR011008">
    <property type="entry name" value="Dimeric_a/b-barrel"/>
</dbReference>
<dbReference type="EMBL" id="JAKRCV010000056">
    <property type="protein sequence ID" value="MCG7323065.1"/>
    <property type="molecule type" value="Genomic_DNA"/>
</dbReference>
<protein>
    <submittedName>
        <fullName evidence="3">YciI family protein</fullName>
    </submittedName>
</protein>
<dbReference type="PANTHER" id="PTHR37828:SF1">
    <property type="entry name" value="YCII-RELATED DOMAIN-CONTAINING PROTEIN"/>
    <property type="match status" value="1"/>
</dbReference>
<evidence type="ECO:0000259" key="2">
    <source>
        <dbReference type="Pfam" id="PF03795"/>
    </source>
</evidence>
<comment type="caution">
    <text evidence="3">The sequence shown here is derived from an EMBL/GenBank/DDBJ whole genome shotgun (WGS) entry which is preliminary data.</text>
</comment>
<dbReference type="Proteomes" id="UP001521931">
    <property type="component" value="Unassembled WGS sequence"/>
</dbReference>
<dbReference type="Pfam" id="PF03795">
    <property type="entry name" value="YCII"/>
    <property type="match status" value="1"/>
</dbReference>
<dbReference type="PANTHER" id="PTHR37828">
    <property type="entry name" value="GSR2449 PROTEIN"/>
    <property type="match status" value="1"/>
</dbReference>
<evidence type="ECO:0000313" key="4">
    <source>
        <dbReference type="Proteomes" id="UP001521931"/>
    </source>
</evidence>
<evidence type="ECO:0000313" key="3">
    <source>
        <dbReference type="EMBL" id="MCG7323065.1"/>
    </source>
</evidence>
<dbReference type="SUPFAM" id="SSF54909">
    <property type="entry name" value="Dimeric alpha+beta barrel"/>
    <property type="match status" value="1"/>
</dbReference>
<dbReference type="RefSeq" id="WP_239265576.1">
    <property type="nucleotide sequence ID" value="NZ_JAKRCV010000056.1"/>
</dbReference>
<sequence length="96" mass="10535">MAFYAVRYSYSDDPRLDEIRPEHRAFLGGLVDQGVLLASGPYVDVKPASALLIFRAGSADEVRSLLEDDPFQQHGLVGGIDVTEWNPVIGVFADQL</sequence>
<gene>
    <name evidence="3" type="ORF">MHL29_14360</name>
</gene>
<reference evidence="3 4" key="1">
    <citation type="submission" date="2022-02" db="EMBL/GenBank/DDBJ databases">
        <title>Uncovering new skin microbiome diversity through culturing and metagenomics.</title>
        <authorList>
            <person name="Conlan S."/>
            <person name="Deming C."/>
            <person name="Nisc Comparative Sequencing Program N."/>
            <person name="Segre J.A."/>
        </authorList>
    </citation>
    <scope>NUCLEOTIDE SEQUENCE [LARGE SCALE GENOMIC DNA]</scope>
    <source>
        <strain evidence="3 4">ACRQZ</strain>
    </source>
</reference>
<dbReference type="Gene3D" id="3.30.70.1060">
    <property type="entry name" value="Dimeric alpha+beta barrel"/>
    <property type="match status" value="1"/>
</dbReference>
<evidence type="ECO:0000256" key="1">
    <source>
        <dbReference type="ARBA" id="ARBA00007689"/>
    </source>
</evidence>
<dbReference type="InterPro" id="IPR005545">
    <property type="entry name" value="YCII"/>
</dbReference>